<dbReference type="RefSeq" id="WP_146584286.1">
    <property type="nucleotide sequence ID" value="NZ_SJPO01000002.1"/>
</dbReference>
<name>A0A5C5YTB3_9BACT</name>
<dbReference type="InterPro" id="IPR045584">
    <property type="entry name" value="Pilin-like"/>
</dbReference>
<keyword evidence="1" id="KW-0472">Membrane</keyword>
<dbReference type="OrthoDB" id="285651at2"/>
<evidence type="ECO:0000256" key="1">
    <source>
        <dbReference type="SAM" id="Phobius"/>
    </source>
</evidence>
<feature type="transmembrane region" description="Helical" evidence="1">
    <location>
        <begin position="48"/>
        <end position="69"/>
    </location>
</feature>
<sequence>MPRFTIATLLWLTALFATGMGTFEPALGIVLASFVCVLHIVRWSWPTLLQWLFIVGAIATLIALLLPSVGSLPASRRNQSISQMKQLVLALHNYYDTHGSFPPAYSTDVEGAPLHSWRTLILPYVEELPLYKAIHLDEPWDSPANATLVDGLQLFLYKNPRRPARQSLPDETHYLAVVDDEAVFRPGKPVRFQDIADGTSNTIVVIEVASRGVRWYEPRDLNMDEAIDLLTRASDVHHEWVEPGLFASTRYRGDGLYPRCVGFADGRVRSIGFVPTRELARALLTRGGGEEIPEDFDGGVYDLEDAVIGHIIHWRRVLSTALFIGLAIAPLYRRRTASDKATSEEINHDGTTTQSED</sequence>
<dbReference type="EMBL" id="SJPO01000002">
    <property type="protein sequence ID" value="TWT78046.1"/>
    <property type="molecule type" value="Genomic_DNA"/>
</dbReference>
<organism evidence="3 4">
    <name type="scientific">Posidoniimonas polymericola</name>
    <dbReference type="NCBI Taxonomy" id="2528002"/>
    <lineage>
        <taxon>Bacteria</taxon>
        <taxon>Pseudomonadati</taxon>
        <taxon>Planctomycetota</taxon>
        <taxon>Planctomycetia</taxon>
        <taxon>Pirellulales</taxon>
        <taxon>Lacipirellulaceae</taxon>
        <taxon>Posidoniimonas</taxon>
    </lineage>
</organism>
<dbReference type="InterPro" id="IPR011453">
    <property type="entry name" value="DUF1559"/>
</dbReference>
<dbReference type="SUPFAM" id="SSF54523">
    <property type="entry name" value="Pili subunits"/>
    <property type="match status" value="1"/>
</dbReference>
<reference evidence="3 4" key="1">
    <citation type="submission" date="2019-02" db="EMBL/GenBank/DDBJ databases">
        <title>Deep-cultivation of Planctomycetes and their phenomic and genomic characterization uncovers novel biology.</title>
        <authorList>
            <person name="Wiegand S."/>
            <person name="Jogler M."/>
            <person name="Boedeker C."/>
            <person name="Pinto D."/>
            <person name="Vollmers J."/>
            <person name="Rivas-Marin E."/>
            <person name="Kohn T."/>
            <person name="Peeters S.H."/>
            <person name="Heuer A."/>
            <person name="Rast P."/>
            <person name="Oberbeckmann S."/>
            <person name="Bunk B."/>
            <person name="Jeske O."/>
            <person name="Meyerdierks A."/>
            <person name="Storesund J.E."/>
            <person name="Kallscheuer N."/>
            <person name="Luecker S."/>
            <person name="Lage O.M."/>
            <person name="Pohl T."/>
            <person name="Merkel B.J."/>
            <person name="Hornburger P."/>
            <person name="Mueller R.-W."/>
            <person name="Bruemmer F."/>
            <person name="Labrenz M."/>
            <person name="Spormann A.M."/>
            <person name="Op Den Camp H."/>
            <person name="Overmann J."/>
            <person name="Amann R."/>
            <person name="Jetten M.S.M."/>
            <person name="Mascher T."/>
            <person name="Medema M.H."/>
            <person name="Devos D.P."/>
            <person name="Kaster A.-K."/>
            <person name="Ovreas L."/>
            <person name="Rohde M."/>
            <person name="Galperin M.Y."/>
            <person name="Jogler C."/>
        </authorList>
    </citation>
    <scope>NUCLEOTIDE SEQUENCE [LARGE SCALE GENOMIC DNA]</scope>
    <source>
        <strain evidence="3 4">Pla123a</strain>
    </source>
</reference>
<evidence type="ECO:0000313" key="4">
    <source>
        <dbReference type="Proteomes" id="UP000318478"/>
    </source>
</evidence>
<gene>
    <name evidence="3" type="ORF">Pla123a_08350</name>
</gene>
<keyword evidence="1" id="KW-1133">Transmembrane helix</keyword>
<keyword evidence="4" id="KW-1185">Reference proteome</keyword>
<dbReference type="PANTHER" id="PTHR30093:SF2">
    <property type="entry name" value="TYPE II SECRETION SYSTEM PROTEIN H"/>
    <property type="match status" value="1"/>
</dbReference>
<dbReference type="AlphaFoldDB" id="A0A5C5YTB3"/>
<accession>A0A5C5YTB3</accession>
<evidence type="ECO:0000313" key="3">
    <source>
        <dbReference type="EMBL" id="TWT78046.1"/>
    </source>
</evidence>
<keyword evidence="1" id="KW-0812">Transmembrane</keyword>
<dbReference type="Pfam" id="PF07596">
    <property type="entry name" value="SBP_bac_10"/>
    <property type="match status" value="1"/>
</dbReference>
<comment type="caution">
    <text evidence="3">The sequence shown here is derived from an EMBL/GenBank/DDBJ whole genome shotgun (WGS) entry which is preliminary data.</text>
</comment>
<dbReference type="Proteomes" id="UP000318478">
    <property type="component" value="Unassembled WGS sequence"/>
</dbReference>
<protein>
    <recommendedName>
        <fullName evidence="2">DUF1559 domain-containing protein</fullName>
    </recommendedName>
</protein>
<proteinExistence type="predicted"/>
<evidence type="ECO:0000259" key="2">
    <source>
        <dbReference type="Pfam" id="PF07596"/>
    </source>
</evidence>
<dbReference type="PANTHER" id="PTHR30093">
    <property type="entry name" value="GENERAL SECRETION PATHWAY PROTEIN G"/>
    <property type="match status" value="1"/>
</dbReference>
<feature type="domain" description="DUF1559" evidence="2">
    <location>
        <begin position="74"/>
        <end position="212"/>
    </location>
</feature>